<protein>
    <recommendedName>
        <fullName evidence="3">Rubicon Homology domain-containing protein</fullName>
    </recommendedName>
</protein>
<evidence type="ECO:0000256" key="2">
    <source>
        <dbReference type="SAM" id="MobiDB-lite"/>
    </source>
</evidence>
<dbReference type="PANTHER" id="PTHR45971">
    <property type="entry name" value="PHOX (PX) DOMAIN-CONTAINING PROTEIN"/>
    <property type="match status" value="1"/>
</dbReference>
<keyword evidence="1" id="KW-0072">Autophagy</keyword>
<organism evidence="4 5">
    <name type="scientific">Acipenser ruthenus</name>
    <name type="common">Sterlet sturgeon</name>
    <dbReference type="NCBI Taxonomy" id="7906"/>
    <lineage>
        <taxon>Eukaryota</taxon>
        <taxon>Metazoa</taxon>
        <taxon>Chordata</taxon>
        <taxon>Craniata</taxon>
        <taxon>Vertebrata</taxon>
        <taxon>Euteleostomi</taxon>
        <taxon>Actinopterygii</taxon>
        <taxon>Chondrostei</taxon>
        <taxon>Acipenseriformes</taxon>
        <taxon>Acipenseridae</taxon>
        <taxon>Acipenser</taxon>
    </lineage>
</organism>
<feature type="region of interest" description="Disordered" evidence="2">
    <location>
        <begin position="55"/>
        <end position="82"/>
    </location>
</feature>
<dbReference type="Gene3D" id="3.30.420.10">
    <property type="entry name" value="Ribonuclease H-like superfamily/Ribonuclease H"/>
    <property type="match status" value="1"/>
</dbReference>
<dbReference type="EMBL" id="SCEB01000071">
    <property type="protein sequence ID" value="RXN01205.1"/>
    <property type="molecule type" value="Genomic_DNA"/>
</dbReference>
<proteinExistence type="predicted"/>
<dbReference type="PANTHER" id="PTHR45971:SF2">
    <property type="entry name" value="PROTEIN ASSOCIATED WITH UVRAG AS AUTOPHAGY ENHANCER"/>
    <property type="match status" value="1"/>
</dbReference>
<dbReference type="AlphaFoldDB" id="A0A662YX28"/>
<feature type="compositionally biased region" description="Basic and acidic residues" evidence="2">
    <location>
        <begin position="385"/>
        <end position="395"/>
    </location>
</feature>
<dbReference type="InterPro" id="IPR025258">
    <property type="entry name" value="RH_dom"/>
</dbReference>
<dbReference type="InterPro" id="IPR036397">
    <property type="entry name" value="RNaseH_sf"/>
</dbReference>
<feature type="domain" description="Rubicon Homology" evidence="3">
    <location>
        <begin position="713"/>
        <end position="914"/>
    </location>
</feature>
<evidence type="ECO:0000313" key="5">
    <source>
        <dbReference type="Proteomes" id="UP000289886"/>
    </source>
</evidence>
<dbReference type="GO" id="GO:1901981">
    <property type="term" value="F:phosphatidylinositol phosphate binding"/>
    <property type="evidence" value="ECO:0007669"/>
    <property type="project" value="TreeGrafter"/>
</dbReference>
<feature type="region of interest" description="Disordered" evidence="2">
    <location>
        <begin position="290"/>
        <end position="316"/>
    </location>
</feature>
<feature type="region of interest" description="Disordered" evidence="2">
    <location>
        <begin position="504"/>
        <end position="562"/>
    </location>
</feature>
<dbReference type="SMART" id="SM01175">
    <property type="entry name" value="DUF4206"/>
    <property type="match status" value="1"/>
</dbReference>
<evidence type="ECO:0000259" key="3">
    <source>
        <dbReference type="SMART" id="SM01175"/>
    </source>
</evidence>
<reference evidence="4 5" key="1">
    <citation type="submission" date="2019-01" db="EMBL/GenBank/DDBJ databases">
        <title>Draft Genome and Complete Hox-Cluster Characterization of the Sterlet Sturgeon (Acipenser ruthenus).</title>
        <authorList>
            <person name="Wei Q."/>
        </authorList>
    </citation>
    <scope>NUCLEOTIDE SEQUENCE [LARGE SCALE GENOMIC DNA]</scope>
    <source>
        <strain evidence="4">WHYD16114868_AA</strain>
        <tissue evidence="4">Blood</tissue>
    </source>
</reference>
<dbReference type="Pfam" id="PF13901">
    <property type="entry name" value="RH_dom"/>
    <property type="match status" value="1"/>
</dbReference>
<dbReference type="Pfam" id="PF21054">
    <property type="entry name" value="RUBC_PIKBD"/>
    <property type="match status" value="1"/>
</dbReference>
<dbReference type="GO" id="GO:0061909">
    <property type="term" value="P:autophagosome-lysosome fusion"/>
    <property type="evidence" value="ECO:0007669"/>
    <property type="project" value="TreeGrafter"/>
</dbReference>
<feature type="compositionally biased region" description="Low complexity" evidence="2">
    <location>
        <begin position="373"/>
        <end position="384"/>
    </location>
</feature>
<dbReference type="Proteomes" id="UP000289886">
    <property type="component" value="Unassembled WGS sequence"/>
</dbReference>
<gene>
    <name evidence="4" type="ORF">EOD39_7607</name>
</gene>
<comment type="caution">
    <text evidence="4">The sequence shown here is derived from an EMBL/GenBank/DDBJ whole genome shotgun (WGS) entry which is preliminary data.</text>
</comment>
<evidence type="ECO:0000313" key="4">
    <source>
        <dbReference type="EMBL" id="RXN01205.1"/>
    </source>
</evidence>
<dbReference type="GO" id="GO:0000421">
    <property type="term" value="C:autophagosome membrane"/>
    <property type="evidence" value="ECO:0007669"/>
    <property type="project" value="TreeGrafter"/>
</dbReference>
<name>A0A662YX28_ACIRT</name>
<dbReference type="GO" id="GO:0003676">
    <property type="term" value="F:nucleic acid binding"/>
    <property type="evidence" value="ECO:0007669"/>
    <property type="project" value="InterPro"/>
</dbReference>
<accession>A0A662YX28</accession>
<evidence type="ECO:0000256" key="1">
    <source>
        <dbReference type="ARBA" id="ARBA00023006"/>
    </source>
</evidence>
<sequence>MCHQPVVFLGSHKLKQGNVSGSRIVSWTLALQGLPLEIRYAKHRKNRLTQGLTESHNCTAGDMNVKGHSQKAGPEREGNDQADQLAKEGALNGEMWQYEPQRDFPELPSTIAAVTQQQTKFAEADTQPVQQSPIVNEELEQSADLKTMYGQKQRFKLKTGLLVYEHKPGGAFRHCARMSSCRISRKRYGTVKRRSRKNDVDQCISQMIDKGNTPLPLPVSECEPSRGSRGVLHKTSSVNQTPLTSLLSVEFSKPAVIGHSDSPAAIKEILMSVLETSGGLKYQPVLKNAAGARDWSDSSDEELTGGSSTDGCDGYYRNSNTTCQTDNETTGQLDSVHLDAGFDRLCLPRSSPVISQKMISSPVERSPSHVLLSSSPETSATSETRQAESKDERRSPSPPPPKPRSNSLTASFNRLFPTGLYFPFRGSVFMEGVWGNSEEGSNSDASIYSVRSEQNTEELVSPVDYTVGPLSASTDIDKENAHFIIADMIVAALENMKCTILSRRANQSGTASTASGVSDEASDGYLSVSRKHSESTASSDSGYEGYPGHQSITRHSPDLNAWNPHLEKDEVVSECKLDENKPSTEDTENASSSSISARPCCAEALAQQLVRMFWKRWLHLECEQQQQSGSLTPSLQELFPGRADWMADSGLNLAEEIKLKSRMRGTWIWTPPRFQIIFIIHPVSKRDSVVASQHYLCAGCGTQVEPRYIKKLRYCEYLGKYFCDCCHSNFESLIPGRIIMKWDFSKYPVCNFSKQLLDHIWQNPLFNVSCINTSLYTKVKELDKFREIQEQLIVIKRLLKSCRVSVSLLQEFEQLPEHLTQEQHLFSMDDFMKIKRGVLVPQAKGLLKTALSHVENCELCQANGFVCEVCRNSDVLFPFQTDICKRCAVCKACFHKDCFRFEQCPKCTRIQTRENRISQLVL</sequence>
<dbReference type="InterPro" id="IPR048569">
    <property type="entry name" value="RUBC_PIKBD"/>
</dbReference>
<feature type="region of interest" description="Disordered" evidence="2">
    <location>
        <begin position="357"/>
        <end position="410"/>
    </location>
</feature>
<feature type="compositionally biased region" description="Polar residues" evidence="2">
    <location>
        <begin position="504"/>
        <end position="516"/>
    </location>
</feature>
<dbReference type="GO" id="GO:0061910">
    <property type="term" value="P:autophagosome-endosome fusion"/>
    <property type="evidence" value="ECO:0007669"/>
    <property type="project" value="TreeGrafter"/>
</dbReference>
<keyword evidence="5" id="KW-1185">Reference proteome</keyword>
<dbReference type="GO" id="GO:0097352">
    <property type="term" value="P:autophagosome maturation"/>
    <property type="evidence" value="ECO:0007669"/>
    <property type="project" value="TreeGrafter"/>
</dbReference>
<dbReference type="InterPro" id="IPR052428">
    <property type="entry name" value="Autophagy_HostDef_Reg"/>
</dbReference>